<keyword evidence="1" id="KW-0808">Transferase</keyword>
<evidence type="ECO:0000313" key="1">
    <source>
        <dbReference type="EMBL" id="EEY61863.1"/>
    </source>
</evidence>
<dbReference type="KEGG" id="pif:PITG_23007"/>
<dbReference type="HOGENOM" id="CLU_2693120_0_0_1"/>
<evidence type="ECO:0000313" key="2">
    <source>
        <dbReference type="Proteomes" id="UP000006643"/>
    </source>
</evidence>
<organism evidence="1 2">
    <name type="scientific">Phytophthora infestans (strain T30-4)</name>
    <name type="common">Potato late blight agent</name>
    <dbReference type="NCBI Taxonomy" id="403677"/>
    <lineage>
        <taxon>Eukaryota</taxon>
        <taxon>Sar</taxon>
        <taxon>Stramenopiles</taxon>
        <taxon>Oomycota</taxon>
        <taxon>Peronosporomycetes</taxon>
        <taxon>Peronosporales</taxon>
        <taxon>Peronosporaceae</taxon>
        <taxon>Phytophthora</taxon>
    </lineage>
</organism>
<gene>
    <name evidence="1" type="ORF">PITG_23007</name>
</gene>
<proteinExistence type="predicted"/>
<reference evidence="2" key="1">
    <citation type="journal article" date="2009" name="Nature">
        <title>Genome sequence and analysis of the Irish potato famine pathogen Phytophthora infestans.</title>
        <authorList>
            <consortium name="The Broad Institute Genome Sequencing Platform"/>
            <person name="Haas B.J."/>
            <person name="Kamoun S."/>
            <person name="Zody M.C."/>
            <person name="Jiang R.H."/>
            <person name="Handsaker R.E."/>
            <person name="Cano L.M."/>
            <person name="Grabherr M."/>
            <person name="Kodira C.D."/>
            <person name="Raffaele S."/>
            <person name="Torto-Alalibo T."/>
            <person name="Bozkurt T.O."/>
            <person name="Ah-Fong A.M."/>
            <person name="Alvarado L."/>
            <person name="Anderson V.L."/>
            <person name="Armstrong M.R."/>
            <person name="Avrova A."/>
            <person name="Baxter L."/>
            <person name="Beynon J."/>
            <person name="Boevink P.C."/>
            <person name="Bollmann S.R."/>
            <person name="Bos J.I."/>
            <person name="Bulone V."/>
            <person name="Cai G."/>
            <person name="Cakir C."/>
            <person name="Carrington J.C."/>
            <person name="Chawner M."/>
            <person name="Conti L."/>
            <person name="Costanzo S."/>
            <person name="Ewan R."/>
            <person name="Fahlgren N."/>
            <person name="Fischbach M.A."/>
            <person name="Fugelstad J."/>
            <person name="Gilroy E.M."/>
            <person name="Gnerre S."/>
            <person name="Green P.J."/>
            <person name="Grenville-Briggs L.J."/>
            <person name="Griffith J."/>
            <person name="Grunwald N.J."/>
            <person name="Horn K."/>
            <person name="Horner N.R."/>
            <person name="Hu C.H."/>
            <person name="Huitema E."/>
            <person name="Jeong D.H."/>
            <person name="Jones A.M."/>
            <person name="Jones J.D."/>
            <person name="Jones R.W."/>
            <person name="Karlsson E.K."/>
            <person name="Kunjeti S.G."/>
            <person name="Lamour K."/>
            <person name="Liu Z."/>
            <person name="Ma L."/>
            <person name="Maclean D."/>
            <person name="Chibucos M.C."/>
            <person name="McDonald H."/>
            <person name="McWalters J."/>
            <person name="Meijer H.J."/>
            <person name="Morgan W."/>
            <person name="Morris P.F."/>
            <person name="Munro C.A."/>
            <person name="O'Neill K."/>
            <person name="Ospina-Giraldo M."/>
            <person name="Pinzon A."/>
            <person name="Pritchard L."/>
            <person name="Ramsahoye B."/>
            <person name="Ren Q."/>
            <person name="Restrepo S."/>
            <person name="Roy S."/>
            <person name="Sadanandom A."/>
            <person name="Savidor A."/>
            <person name="Schornack S."/>
            <person name="Schwartz D.C."/>
            <person name="Schumann U.D."/>
            <person name="Schwessinger B."/>
            <person name="Seyer L."/>
            <person name="Sharpe T."/>
            <person name="Silvar C."/>
            <person name="Song J."/>
            <person name="Studholme D.J."/>
            <person name="Sykes S."/>
            <person name="Thines M."/>
            <person name="van de Vondervoort P.J."/>
            <person name="Phuntumart V."/>
            <person name="Wawra S."/>
            <person name="Weide R."/>
            <person name="Win J."/>
            <person name="Young C."/>
            <person name="Zhou S."/>
            <person name="Fry W."/>
            <person name="Meyers B.C."/>
            <person name="van West P."/>
            <person name="Ristaino J."/>
            <person name="Govers F."/>
            <person name="Birch P.R."/>
            <person name="Whisson S.C."/>
            <person name="Judelson H.S."/>
            <person name="Nusbaum C."/>
        </authorList>
    </citation>
    <scope>NUCLEOTIDE SEQUENCE [LARGE SCALE GENOMIC DNA]</scope>
    <source>
        <strain evidence="2">T30-4</strain>
    </source>
</reference>
<dbReference type="EMBL" id="DS028147">
    <property type="protein sequence ID" value="EEY61863.1"/>
    <property type="molecule type" value="Genomic_DNA"/>
</dbReference>
<dbReference type="InParanoid" id="D0NMV6"/>
<dbReference type="GO" id="GO:0016301">
    <property type="term" value="F:kinase activity"/>
    <property type="evidence" value="ECO:0007669"/>
    <property type="project" value="UniProtKB-KW"/>
</dbReference>
<accession>D0NMV6</accession>
<keyword evidence="1" id="KW-0418">Kinase</keyword>
<dbReference type="Proteomes" id="UP000006643">
    <property type="component" value="Unassembled WGS sequence"/>
</dbReference>
<protein>
    <submittedName>
        <fullName evidence="1">Histidine kinase</fullName>
    </submittedName>
</protein>
<name>D0NMV6_PHYIT</name>
<dbReference type="VEuPathDB" id="FungiDB:PITG_23007"/>
<dbReference type="RefSeq" id="XP_002899503.1">
    <property type="nucleotide sequence ID" value="XM_002899457.1"/>
</dbReference>
<keyword evidence="2" id="KW-1185">Reference proteome</keyword>
<dbReference type="AlphaFoldDB" id="D0NMV6"/>
<dbReference type="GeneID" id="9461452"/>
<sequence>MQHHGTTQTAVSSALSVSAKISRIVSPKSTSTSDLLIRLMRLSLVSIQMAASTNGTRRLRRSQAITSRVYWVCR</sequence>